<keyword evidence="3" id="KW-1185">Reference proteome</keyword>
<dbReference type="OrthoDB" id="2352823at2"/>
<evidence type="ECO:0000313" key="3">
    <source>
        <dbReference type="Proteomes" id="UP000236641"/>
    </source>
</evidence>
<proteinExistence type="predicted"/>
<dbReference type="SUPFAM" id="SSF55729">
    <property type="entry name" value="Acyl-CoA N-acyltransferases (Nat)"/>
    <property type="match status" value="2"/>
</dbReference>
<dbReference type="InterPro" id="IPR016181">
    <property type="entry name" value="Acyl_CoA_acyltransferase"/>
</dbReference>
<feature type="domain" description="N-acetyltransferase" evidence="1">
    <location>
        <begin position="170"/>
        <end position="313"/>
    </location>
</feature>
<dbReference type="EMBL" id="POWF01000001">
    <property type="protein sequence ID" value="PNQ75307.1"/>
    <property type="molecule type" value="Genomic_DNA"/>
</dbReference>
<accession>A0A2K1E4V3</accession>
<evidence type="ECO:0000259" key="1">
    <source>
        <dbReference type="PROSITE" id="PS51186"/>
    </source>
</evidence>
<dbReference type="Proteomes" id="UP000236641">
    <property type="component" value="Unassembled WGS sequence"/>
</dbReference>
<dbReference type="RefSeq" id="WP_103051152.1">
    <property type="nucleotide sequence ID" value="NZ_POWF01000001.1"/>
</dbReference>
<dbReference type="Gene3D" id="3.40.630.30">
    <property type="match status" value="2"/>
</dbReference>
<dbReference type="InterPro" id="IPR051531">
    <property type="entry name" value="N-acetyltransferase"/>
</dbReference>
<gene>
    <name evidence="2" type="ORF">C1T31_04015</name>
</gene>
<protein>
    <recommendedName>
        <fullName evidence="1">N-acetyltransferase domain-containing protein</fullName>
    </recommendedName>
</protein>
<dbReference type="GO" id="GO:0016747">
    <property type="term" value="F:acyltransferase activity, transferring groups other than amino-acyl groups"/>
    <property type="evidence" value="ECO:0007669"/>
    <property type="project" value="InterPro"/>
</dbReference>
<dbReference type="PANTHER" id="PTHR43792:SF1">
    <property type="entry name" value="N-ACETYLTRANSFERASE DOMAIN-CONTAINING PROTEIN"/>
    <property type="match status" value="1"/>
</dbReference>
<dbReference type="PROSITE" id="PS51186">
    <property type="entry name" value="GNAT"/>
    <property type="match status" value="2"/>
</dbReference>
<name>A0A2K1E4V3_9FLAO</name>
<dbReference type="AlphaFoldDB" id="A0A2K1E4V3"/>
<evidence type="ECO:0000313" key="2">
    <source>
        <dbReference type="EMBL" id="PNQ75307.1"/>
    </source>
</evidence>
<sequence>MKKSVFETNRLSLREFIIEDAKYFYDLNADSEVVKYTGDSAFQSVEDAKSFISNYNQYQLHGMGRWAVCLKSTHEFIGWCGLKFHPNEKLVEVGYRFFRKHWNQGYAAESAMACINYGFETLKLKEIYAHAHINNTASHKVIEKCGMVFINEAIYDNMQAKLYKTINPYYQLKKITAEETYSVRHPVLRAGRPLSDCAFDGDHDENTFHVGLFFKNTLVGVASYLKNSNALFSENEQYQLRGMAVLHEYQKKGLGELILSEGEKLLKNTCDQIWCNARQIAVNFYTENGFQIFGEPFEIKNIGLHYVMSKKLI</sequence>
<comment type="caution">
    <text evidence="2">The sequence shown here is derived from an EMBL/GenBank/DDBJ whole genome shotgun (WGS) entry which is preliminary data.</text>
</comment>
<dbReference type="Pfam" id="PF00583">
    <property type="entry name" value="Acetyltransf_1"/>
    <property type="match status" value="1"/>
</dbReference>
<reference evidence="2 3" key="1">
    <citation type="submission" date="2018-01" db="EMBL/GenBank/DDBJ databases">
        <title>The draft genome of Hanstruepera neustonica JCM19743.</title>
        <authorList>
            <person name="He R.-H."/>
            <person name="Du Z.-J."/>
        </authorList>
    </citation>
    <scope>NUCLEOTIDE SEQUENCE [LARGE SCALE GENOMIC DNA]</scope>
    <source>
        <strain evidence="2 3">JCM19743</strain>
    </source>
</reference>
<dbReference type="Pfam" id="PF13302">
    <property type="entry name" value="Acetyltransf_3"/>
    <property type="match status" value="1"/>
</dbReference>
<feature type="domain" description="N-acetyltransferase" evidence="1">
    <location>
        <begin position="11"/>
        <end position="163"/>
    </location>
</feature>
<dbReference type="InterPro" id="IPR000182">
    <property type="entry name" value="GNAT_dom"/>
</dbReference>
<dbReference type="PANTHER" id="PTHR43792">
    <property type="entry name" value="GNAT FAMILY, PUTATIVE (AFU_ORTHOLOGUE AFUA_3G00765)-RELATED-RELATED"/>
    <property type="match status" value="1"/>
</dbReference>
<organism evidence="2 3">
    <name type="scientific">Hanstruepera neustonica</name>
    <dbReference type="NCBI Taxonomy" id="1445657"/>
    <lineage>
        <taxon>Bacteria</taxon>
        <taxon>Pseudomonadati</taxon>
        <taxon>Bacteroidota</taxon>
        <taxon>Flavobacteriia</taxon>
        <taxon>Flavobacteriales</taxon>
        <taxon>Flavobacteriaceae</taxon>
        <taxon>Hanstruepera</taxon>
    </lineage>
</organism>